<name>A0A6A6Q330_9PEZI</name>
<dbReference type="RefSeq" id="XP_033592973.1">
    <property type="nucleotide sequence ID" value="XM_033732667.1"/>
</dbReference>
<dbReference type="PRINTS" id="PR00463">
    <property type="entry name" value="EP450I"/>
</dbReference>
<dbReference type="Proteomes" id="UP000799767">
    <property type="component" value="Unassembled WGS sequence"/>
</dbReference>
<dbReference type="GO" id="GO:0020037">
    <property type="term" value="F:heme binding"/>
    <property type="evidence" value="ECO:0007669"/>
    <property type="project" value="InterPro"/>
</dbReference>
<evidence type="ECO:0000313" key="6">
    <source>
        <dbReference type="EMBL" id="KAF2486404.1"/>
    </source>
</evidence>
<organism evidence="6 7">
    <name type="scientific">Neohortaea acidophila</name>
    <dbReference type="NCBI Taxonomy" id="245834"/>
    <lineage>
        <taxon>Eukaryota</taxon>
        <taxon>Fungi</taxon>
        <taxon>Dikarya</taxon>
        <taxon>Ascomycota</taxon>
        <taxon>Pezizomycotina</taxon>
        <taxon>Dothideomycetes</taxon>
        <taxon>Dothideomycetidae</taxon>
        <taxon>Mycosphaerellales</taxon>
        <taxon>Teratosphaeriaceae</taxon>
        <taxon>Neohortaea</taxon>
    </lineage>
</organism>
<dbReference type="OrthoDB" id="3934656at2759"/>
<dbReference type="GeneID" id="54473669"/>
<dbReference type="GO" id="GO:0016705">
    <property type="term" value="F:oxidoreductase activity, acting on paired donors, with incorporation or reduction of molecular oxygen"/>
    <property type="evidence" value="ECO:0007669"/>
    <property type="project" value="InterPro"/>
</dbReference>
<dbReference type="InterPro" id="IPR036396">
    <property type="entry name" value="Cyt_P450_sf"/>
</dbReference>
<evidence type="ECO:0000256" key="3">
    <source>
        <dbReference type="ARBA" id="ARBA00022723"/>
    </source>
</evidence>
<accession>A0A6A6Q330</accession>
<reference evidence="6" key="1">
    <citation type="journal article" date="2020" name="Stud. Mycol.">
        <title>101 Dothideomycetes genomes: a test case for predicting lifestyles and emergence of pathogens.</title>
        <authorList>
            <person name="Haridas S."/>
            <person name="Albert R."/>
            <person name="Binder M."/>
            <person name="Bloem J."/>
            <person name="Labutti K."/>
            <person name="Salamov A."/>
            <person name="Andreopoulos B."/>
            <person name="Baker S."/>
            <person name="Barry K."/>
            <person name="Bills G."/>
            <person name="Bluhm B."/>
            <person name="Cannon C."/>
            <person name="Castanera R."/>
            <person name="Culley D."/>
            <person name="Daum C."/>
            <person name="Ezra D."/>
            <person name="Gonzalez J."/>
            <person name="Henrissat B."/>
            <person name="Kuo A."/>
            <person name="Liang C."/>
            <person name="Lipzen A."/>
            <person name="Lutzoni F."/>
            <person name="Magnuson J."/>
            <person name="Mondo S."/>
            <person name="Nolan M."/>
            <person name="Ohm R."/>
            <person name="Pangilinan J."/>
            <person name="Park H.-J."/>
            <person name="Ramirez L."/>
            <person name="Alfaro M."/>
            <person name="Sun H."/>
            <person name="Tritt A."/>
            <person name="Yoshinaga Y."/>
            <person name="Zwiers L.-H."/>
            <person name="Turgeon B."/>
            <person name="Goodwin S."/>
            <person name="Spatafora J."/>
            <person name="Crous P."/>
            <person name="Grigoriev I."/>
        </authorList>
    </citation>
    <scope>NUCLEOTIDE SEQUENCE</scope>
    <source>
        <strain evidence="6">CBS 113389</strain>
    </source>
</reference>
<dbReference type="InterPro" id="IPR002401">
    <property type="entry name" value="Cyt_P450_E_grp-I"/>
</dbReference>
<dbReference type="Gene3D" id="1.10.630.10">
    <property type="entry name" value="Cytochrome P450"/>
    <property type="match status" value="1"/>
</dbReference>
<sequence>MWLLYAPVAALAVYIIYQRLFHPLARIPGPFFASITSFWITWQSSHQRRPRLDLDLHKQYGSVVRISPNEVIFSNPAYFKQVYGAGTKFTKGPFYNVLQDGTEPQGREKLNMLVETDIEKLRVQKRYAGPVYSTNNIQKHEHHIDDTLKRMIKRFNGLTGQVVDIYHEWEMATVDVYSAVTFGQEYGAVEKGTDDGHMAAMDKVWEWWGMIGNIPWLDDLEKRYARVAMKLITGNQNRHKMPVFAYAVGKIMEYDEAKTKDKETQMPPCILNDLRQLSQNRPDFLPNWGTRLAMTDLGAGVDTTSWSLAAMIAGISSDKAVVARLRAELDAAIQAGTVGKNVPVPYAAAAKLEYLQACMAEAMRMWPNIAIGLPRDVPAEGIVLDGYYIPAGYTIGMNSKQLGVSEEIFGPDPRTFRPERWLEADRSRRNDMELRNLAFGAPSRKCPGMHLAWVVMSKMLASFYLNFDLKVLNELDGAPGPGGSVWREKGSFPTKWHGLEVELTERLDTLSL</sequence>
<evidence type="ECO:0000256" key="2">
    <source>
        <dbReference type="ARBA" id="ARBA00010617"/>
    </source>
</evidence>
<dbReference type="GO" id="GO:0005506">
    <property type="term" value="F:iron ion binding"/>
    <property type="evidence" value="ECO:0007669"/>
    <property type="project" value="InterPro"/>
</dbReference>
<dbReference type="InterPro" id="IPR001128">
    <property type="entry name" value="Cyt_P450"/>
</dbReference>
<keyword evidence="3 5" id="KW-0479">Metal-binding</keyword>
<feature type="binding site" description="axial binding residue" evidence="5">
    <location>
        <position position="446"/>
    </location>
    <ligand>
        <name>heme</name>
        <dbReference type="ChEBI" id="CHEBI:30413"/>
    </ligand>
    <ligandPart>
        <name>Fe</name>
        <dbReference type="ChEBI" id="CHEBI:18248"/>
    </ligandPart>
</feature>
<evidence type="ECO:0000256" key="4">
    <source>
        <dbReference type="ARBA" id="ARBA00023004"/>
    </source>
</evidence>
<dbReference type="AlphaFoldDB" id="A0A6A6Q330"/>
<comment type="cofactor">
    <cofactor evidence="1 5">
        <name>heme</name>
        <dbReference type="ChEBI" id="CHEBI:30413"/>
    </cofactor>
</comment>
<dbReference type="SUPFAM" id="SSF48264">
    <property type="entry name" value="Cytochrome P450"/>
    <property type="match status" value="1"/>
</dbReference>
<dbReference type="Pfam" id="PF00067">
    <property type="entry name" value="p450"/>
    <property type="match status" value="1"/>
</dbReference>
<proteinExistence type="inferred from homology"/>
<dbReference type="EMBL" id="MU001632">
    <property type="protein sequence ID" value="KAF2486404.1"/>
    <property type="molecule type" value="Genomic_DNA"/>
</dbReference>
<keyword evidence="4 5" id="KW-0408">Iron</keyword>
<evidence type="ECO:0000256" key="1">
    <source>
        <dbReference type="ARBA" id="ARBA00001971"/>
    </source>
</evidence>
<dbReference type="InterPro" id="IPR050121">
    <property type="entry name" value="Cytochrome_P450_monoxygenase"/>
</dbReference>
<comment type="similarity">
    <text evidence="2">Belongs to the cytochrome P450 family.</text>
</comment>
<evidence type="ECO:0000256" key="5">
    <source>
        <dbReference type="PIRSR" id="PIRSR602401-1"/>
    </source>
</evidence>
<keyword evidence="7" id="KW-1185">Reference proteome</keyword>
<keyword evidence="5" id="KW-0349">Heme</keyword>
<dbReference type="GO" id="GO:0004497">
    <property type="term" value="F:monooxygenase activity"/>
    <property type="evidence" value="ECO:0007669"/>
    <property type="project" value="InterPro"/>
</dbReference>
<dbReference type="PANTHER" id="PTHR24305">
    <property type="entry name" value="CYTOCHROME P450"/>
    <property type="match status" value="1"/>
</dbReference>
<dbReference type="PANTHER" id="PTHR24305:SF232">
    <property type="entry name" value="P450, PUTATIVE (EUROFUNG)-RELATED"/>
    <property type="match status" value="1"/>
</dbReference>
<protein>
    <submittedName>
        <fullName evidence="6">Cytochrome P450</fullName>
    </submittedName>
</protein>
<gene>
    <name evidence="6" type="ORF">BDY17DRAFT_291439</name>
</gene>
<evidence type="ECO:0000313" key="7">
    <source>
        <dbReference type="Proteomes" id="UP000799767"/>
    </source>
</evidence>